<evidence type="ECO:0000256" key="4">
    <source>
        <dbReference type="ARBA" id="ARBA00023004"/>
    </source>
</evidence>
<evidence type="ECO:0000313" key="7">
    <source>
        <dbReference type="Proteomes" id="UP000519023"/>
    </source>
</evidence>
<keyword evidence="4" id="KW-0408">Iron</keyword>
<sequence length="195" mass="21738">MAQRTDIDEIGLRQLVDAFYARVRADKLIGPLFNGAIDDWPGDLTRLADFWSSVMLGSGRYKGQPVPAHARYRAQITPAMFDRWLALWAETTNALMTPEAAHMLQGKAARIAESLSLALFFKPSPSPTGRRPARSPGVSSCPCFPWRRSPPPIPRMPKTYASRPDFPVRPQRGACGRSHHNAPIWRRSHGTHDVG</sequence>
<dbReference type="InterPro" id="IPR009050">
    <property type="entry name" value="Globin-like_sf"/>
</dbReference>
<dbReference type="AlphaFoldDB" id="A0A7X9WVD8"/>
<protein>
    <submittedName>
        <fullName evidence="6">Group III truncated hemoglobin</fullName>
    </submittedName>
</protein>
<organism evidence="6 7">
    <name type="scientific">Sphingobium psychrophilum</name>
    <dbReference type="NCBI Taxonomy" id="2728834"/>
    <lineage>
        <taxon>Bacteria</taxon>
        <taxon>Pseudomonadati</taxon>
        <taxon>Pseudomonadota</taxon>
        <taxon>Alphaproteobacteria</taxon>
        <taxon>Sphingomonadales</taxon>
        <taxon>Sphingomonadaceae</taxon>
        <taxon>Sphingobium</taxon>
    </lineage>
</organism>
<keyword evidence="3" id="KW-0479">Metal-binding</keyword>
<dbReference type="Proteomes" id="UP000519023">
    <property type="component" value="Unassembled WGS sequence"/>
</dbReference>
<evidence type="ECO:0000256" key="5">
    <source>
        <dbReference type="SAM" id="MobiDB-lite"/>
    </source>
</evidence>
<accession>A0A7X9WVD8</accession>
<comment type="caution">
    <text evidence="6">The sequence shown here is derived from an EMBL/GenBank/DDBJ whole genome shotgun (WGS) entry which is preliminary data.</text>
</comment>
<dbReference type="InterPro" id="IPR001486">
    <property type="entry name" value="Hemoglobin_trunc"/>
</dbReference>
<proteinExistence type="predicted"/>
<keyword evidence="1" id="KW-0813">Transport</keyword>
<dbReference type="CDD" id="cd08916">
    <property type="entry name" value="TrHb3_P"/>
    <property type="match status" value="1"/>
</dbReference>
<dbReference type="SUPFAM" id="SSF46458">
    <property type="entry name" value="Globin-like"/>
    <property type="match status" value="1"/>
</dbReference>
<gene>
    <name evidence="6" type="ORF">HHL08_08780</name>
</gene>
<evidence type="ECO:0000256" key="3">
    <source>
        <dbReference type="ARBA" id="ARBA00022723"/>
    </source>
</evidence>
<dbReference type="Pfam" id="PF01152">
    <property type="entry name" value="Bac_globin"/>
    <property type="match status" value="1"/>
</dbReference>
<dbReference type="GO" id="GO:0019825">
    <property type="term" value="F:oxygen binding"/>
    <property type="evidence" value="ECO:0007669"/>
    <property type="project" value="InterPro"/>
</dbReference>
<feature type="region of interest" description="Disordered" evidence="5">
    <location>
        <begin position="173"/>
        <end position="195"/>
    </location>
</feature>
<keyword evidence="7" id="KW-1185">Reference proteome</keyword>
<dbReference type="GO" id="GO:0046872">
    <property type="term" value="F:metal ion binding"/>
    <property type="evidence" value="ECO:0007669"/>
    <property type="project" value="UniProtKB-KW"/>
</dbReference>
<dbReference type="InterPro" id="IPR012292">
    <property type="entry name" value="Globin/Proto"/>
</dbReference>
<dbReference type="EMBL" id="JABBFV010000005">
    <property type="protein sequence ID" value="NML10243.1"/>
    <property type="molecule type" value="Genomic_DNA"/>
</dbReference>
<evidence type="ECO:0000256" key="1">
    <source>
        <dbReference type="ARBA" id="ARBA00022448"/>
    </source>
</evidence>
<name>A0A7X9WVD8_9SPHN</name>
<keyword evidence="2" id="KW-0349">Heme</keyword>
<reference evidence="6 7" key="1">
    <citation type="submission" date="2020-04" db="EMBL/GenBank/DDBJ databases">
        <title>Sphingobium sp. AR-3-1 isolated from Arctic soil.</title>
        <authorList>
            <person name="Dahal R.H."/>
            <person name="Chaudhary D.K."/>
        </authorList>
    </citation>
    <scope>NUCLEOTIDE SEQUENCE [LARGE SCALE GENOMIC DNA]</scope>
    <source>
        <strain evidence="6 7">AR-3-1</strain>
    </source>
</reference>
<evidence type="ECO:0000313" key="6">
    <source>
        <dbReference type="EMBL" id="NML10243.1"/>
    </source>
</evidence>
<evidence type="ECO:0000256" key="2">
    <source>
        <dbReference type="ARBA" id="ARBA00022617"/>
    </source>
</evidence>
<dbReference type="Gene3D" id="1.10.490.10">
    <property type="entry name" value="Globins"/>
    <property type="match status" value="1"/>
</dbReference>
<dbReference type="GO" id="GO:0020037">
    <property type="term" value="F:heme binding"/>
    <property type="evidence" value="ECO:0007669"/>
    <property type="project" value="InterPro"/>
</dbReference>